<evidence type="ECO:0000256" key="4">
    <source>
        <dbReference type="ARBA" id="ARBA00022692"/>
    </source>
</evidence>
<protein>
    <recommendedName>
        <fullName evidence="10">Major facilitator superfamily (MFS) profile domain-containing protein</fullName>
    </recommendedName>
</protein>
<evidence type="ECO:0000256" key="3">
    <source>
        <dbReference type="ARBA" id="ARBA00022448"/>
    </source>
</evidence>
<reference evidence="8 9" key="1">
    <citation type="submission" date="2019-07" db="EMBL/GenBank/DDBJ databases">
        <title>Genomics analysis of Aphanomyces spp. identifies a new class of oomycete effector associated with host adaptation.</title>
        <authorList>
            <person name="Gaulin E."/>
        </authorList>
    </citation>
    <scope>NUCLEOTIDE SEQUENCE [LARGE SCALE GENOMIC DNA]</scope>
    <source>
        <strain evidence="8 9">ATCC 201684</strain>
    </source>
</reference>
<comment type="subcellular location">
    <subcellularLocation>
        <location evidence="1">Membrane</location>
        <topology evidence="1">Multi-pass membrane protein</topology>
    </subcellularLocation>
</comment>
<gene>
    <name evidence="8" type="ORF">Ae201684_008684</name>
</gene>
<dbReference type="InterPro" id="IPR036259">
    <property type="entry name" value="MFS_trans_sf"/>
</dbReference>
<dbReference type="AlphaFoldDB" id="A0A6G0X4F9"/>
<keyword evidence="6 7" id="KW-0472">Membrane</keyword>
<feature type="transmembrane region" description="Helical" evidence="7">
    <location>
        <begin position="147"/>
        <end position="165"/>
    </location>
</feature>
<evidence type="ECO:0000313" key="9">
    <source>
        <dbReference type="Proteomes" id="UP000481153"/>
    </source>
</evidence>
<evidence type="ECO:0000256" key="6">
    <source>
        <dbReference type="ARBA" id="ARBA00023136"/>
    </source>
</evidence>
<dbReference type="Proteomes" id="UP000481153">
    <property type="component" value="Unassembled WGS sequence"/>
</dbReference>
<sequence>MDKPLLPTEDASESSPYVNAIFAVLGFAYLFPYYAMVQPVDYWRLLFPNSNVEVVISLAYTITTVTTLLLLVCAGGVLRYTRRIVSGLAAQVLVLGALPAIALLAQLSARYLAVLFSTVVIAIATSFLDSSVFGLATLFPHGALEHVQLGIGLSGLFAAIFRVVSKSCFPPSMVQTSTTVYFAAGAVVVAGAFIAYILLLRLPITRRCMHTTKQTAFEMRLLRKIWRNEGLVMLAYATSFIVFPGAISAIPSFQFPWLNDSAWWQLILLTVFAAMDVVGRYSAQYRCGLTARSVWRVVALRLLLVPLIICSTKGVWLTHDAISILLVVLMAFSNGYCGTLTVVLVNDCVNASELSATGMFSSLSINLGLVLGAAIGFGLSHLLHF</sequence>
<dbReference type="GO" id="GO:0005337">
    <property type="term" value="F:nucleoside transmembrane transporter activity"/>
    <property type="evidence" value="ECO:0007669"/>
    <property type="project" value="InterPro"/>
</dbReference>
<feature type="transmembrane region" description="Helical" evidence="7">
    <location>
        <begin position="111"/>
        <end position="135"/>
    </location>
</feature>
<dbReference type="InterPro" id="IPR002259">
    <property type="entry name" value="Eqnu_transpt"/>
</dbReference>
<feature type="transmembrane region" description="Helical" evidence="7">
    <location>
        <begin position="230"/>
        <end position="250"/>
    </location>
</feature>
<evidence type="ECO:0000256" key="5">
    <source>
        <dbReference type="ARBA" id="ARBA00022989"/>
    </source>
</evidence>
<dbReference type="PANTHER" id="PTHR10332:SF10">
    <property type="entry name" value="EQUILIBRATIVE NUCLEOSIDE TRANSPORTER 4"/>
    <property type="match status" value="1"/>
</dbReference>
<dbReference type="SUPFAM" id="SSF103473">
    <property type="entry name" value="MFS general substrate transporter"/>
    <property type="match status" value="1"/>
</dbReference>
<feature type="transmembrane region" description="Helical" evidence="7">
    <location>
        <begin position="85"/>
        <end position="105"/>
    </location>
</feature>
<dbReference type="VEuPathDB" id="FungiDB:AeMF1_016158"/>
<dbReference type="PANTHER" id="PTHR10332">
    <property type="entry name" value="EQUILIBRATIVE NUCLEOSIDE TRANSPORTER"/>
    <property type="match status" value="1"/>
</dbReference>
<evidence type="ECO:0000256" key="2">
    <source>
        <dbReference type="ARBA" id="ARBA00007965"/>
    </source>
</evidence>
<comment type="similarity">
    <text evidence="2">Belongs to the SLC29A/ENT transporter (TC 2.A.57) family.</text>
</comment>
<keyword evidence="5 7" id="KW-1133">Transmembrane helix</keyword>
<feature type="transmembrane region" description="Helical" evidence="7">
    <location>
        <begin position="357"/>
        <end position="379"/>
    </location>
</feature>
<evidence type="ECO:0000256" key="1">
    <source>
        <dbReference type="ARBA" id="ARBA00004141"/>
    </source>
</evidence>
<feature type="transmembrane region" description="Helical" evidence="7">
    <location>
        <begin position="55"/>
        <end position="78"/>
    </location>
</feature>
<evidence type="ECO:0008006" key="10">
    <source>
        <dbReference type="Google" id="ProtNLM"/>
    </source>
</evidence>
<dbReference type="GO" id="GO:0005886">
    <property type="term" value="C:plasma membrane"/>
    <property type="evidence" value="ECO:0007669"/>
    <property type="project" value="TreeGrafter"/>
</dbReference>
<keyword evidence="3" id="KW-0813">Transport</keyword>
<evidence type="ECO:0000313" key="8">
    <source>
        <dbReference type="EMBL" id="KAF0734726.1"/>
    </source>
</evidence>
<feature type="transmembrane region" description="Helical" evidence="7">
    <location>
        <begin position="322"/>
        <end position="345"/>
    </location>
</feature>
<feature type="transmembrane region" description="Helical" evidence="7">
    <location>
        <begin position="294"/>
        <end position="316"/>
    </location>
</feature>
<organism evidence="8 9">
    <name type="scientific">Aphanomyces euteiches</name>
    <dbReference type="NCBI Taxonomy" id="100861"/>
    <lineage>
        <taxon>Eukaryota</taxon>
        <taxon>Sar</taxon>
        <taxon>Stramenopiles</taxon>
        <taxon>Oomycota</taxon>
        <taxon>Saprolegniomycetes</taxon>
        <taxon>Saprolegniales</taxon>
        <taxon>Verrucalvaceae</taxon>
        <taxon>Aphanomyces</taxon>
    </lineage>
</organism>
<dbReference type="Pfam" id="PF01733">
    <property type="entry name" value="Nucleoside_tran"/>
    <property type="match status" value="2"/>
</dbReference>
<feature type="transmembrane region" description="Helical" evidence="7">
    <location>
        <begin position="16"/>
        <end position="35"/>
    </location>
</feature>
<keyword evidence="4 7" id="KW-0812">Transmembrane</keyword>
<dbReference type="EMBL" id="VJMJ01000107">
    <property type="protein sequence ID" value="KAF0734726.1"/>
    <property type="molecule type" value="Genomic_DNA"/>
</dbReference>
<accession>A0A6G0X4F9</accession>
<feature type="transmembrane region" description="Helical" evidence="7">
    <location>
        <begin position="262"/>
        <end position="282"/>
    </location>
</feature>
<keyword evidence="9" id="KW-1185">Reference proteome</keyword>
<name>A0A6G0X4F9_9STRA</name>
<proteinExistence type="inferred from homology"/>
<evidence type="ECO:0000256" key="7">
    <source>
        <dbReference type="SAM" id="Phobius"/>
    </source>
</evidence>
<comment type="caution">
    <text evidence="8">The sequence shown here is derived from an EMBL/GenBank/DDBJ whole genome shotgun (WGS) entry which is preliminary data.</text>
</comment>
<feature type="transmembrane region" description="Helical" evidence="7">
    <location>
        <begin position="180"/>
        <end position="200"/>
    </location>
</feature>